<feature type="transmembrane region" description="Helical" evidence="7">
    <location>
        <begin position="233"/>
        <end position="251"/>
    </location>
</feature>
<comment type="caution">
    <text evidence="10">The sequence shown here is derived from an EMBL/GenBank/DDBJ whole genome shotgun (WGS) entry which is preliminary data.</text>
</comment>
<dbReference type="InterPro" id="IPR038244">
    <property type="entry name" value="NRho_sf"/>
</dbReference>
<name>A0A4P9VN43_9GAMM</name>
<reference evidence="10 11" key="1">
    <citation type="submission" date="2017-04" db="EMBL/GenBank/DDBJ databases">
        <title>Draft genome sequence of Zooshikella ganghwensis VG4 isolated from Red Sea sediments.</title>
        <authorList>
            <person name="Rehman Z."/>
            <person name="Alam I."/>
            <person name="Kamau A."/>
            <person name="Bajic V."/>
            <person name="Leiknes T."/>
        </authorList>
    </citation>
    <scope>NUCLEOTIDE SEQUENCE [LARGE SCALE GENOMIC DNA]</scope>
    <source>
        <strain evidence="10 11">VG4</strain>
    </source>
</reference>
<dbReference type="RefSeq" id="WP_094787924.1">
    <property type="nucleotide sequence ID" value="NZ_NDXW01000001.1"/>
</dbReference>
<keyword evidence="10" id="KW-0378">Hydrolase</keyword>
<protein>
    <submittedName>
        <fullName evidence="10">Rhomboid family intramembrane serine protease</fullName>
    </submittedName>
</protein>
<organism evidence="10 11">
    <name type="scientific">Zooshikella ganghwensis</name>
    <dbReference type="NCBI Taxonomy" id="202772"/>
    <lineage>
        <taxon>Bacteria</taxon>
        <taxon>Pseudomonadati</taxon>
        <taxon>Pseudomonadota</taxon>
        <taxon>Gammaproteobacteria</taxon>
        <taxon>Oceanospirillales</taxon>
        <taxon>Zooshikellaceae</taxon>
        <taxon>Zooshikella</taxon>
    </lineage>
</organism>
<dbReference type="PANTHER" id="PTHR43066:SF26">
    <property type="entry name" value="RHOMBOID PROTEASE GLPG"/>
    <property type="match status" value="1"/>
</dbReference>
<dbReference type="SUPFAM" id="SSF144091">
    <property type="entry name" value="Rhomboid-like"/>
    <property type="match status" value="1"/>
</dbReference>
<dbReference type="Gene3D" id="1.20.1540.10">
    <property type="entry name" value="Rhomboid-like"/>
    <property type="match status" value="1"/>
</dbReference>
<dbReference type="AlphaFoldDB" id="A0A4P9VN43"/>
<evidence type="ECO:0000256" key="3">
    <source>
        <dbReference type="ARBA" id="ARBA00022519"/>
    </source>
</evidence>
<dbReference type="Pfam" id="PF16733">
    <property type="entry name" value="NRho"/>
    <property type="match status" value="1"/>
</dbReference>
<keyword evidence="2" id="KW-1003">Cell membrane</keyword>
<feature type="transmembrane region" description="Helical" evidence="7">
    <location>
        <begin position="209"/>
        <end position="226"/>
    </location>
</feature>
<dbReference type="PANTHER" id="PTHR43066">
    <property type="entry name" value="RHOMBOID-RELATED PROTEIN"/>
    <property type="match status" value="1"/>
</dbReference>
<dbReference type="GO" id="GO:0004252">
    <property type="term" value="F:serine-type endopeptidase activity"/>
    <property type="evidence" value="ECO:0007669"/>
    <property type="project" value="InterPro"/>
</dbReference>
<feature type="domain" description="Rhomboid protease N-terminal" evidence="9">
    <location>
        <begin position="3"/>
        <end position="60"/>
    </location>
</feature>
<dbReference type="Gene3D" id="3.30.70.2080">
    <property type="match status" value="1"/>
</dbReference>
<evidence type="ECO:0000259" key="9">
    <source>
        <dbReference type="Pfam" id="PF16733"/>
    </source>
</evidence>
<keyword evidence="3" id="KW-0997">Cell inner membrane</keyword>
<dbReference type="Pfam" id="PF01694">
    <property type="entry name" value="Rhomboid"/>
    <property type="match status" value="1"/>
</dbReference>
<evidence type="ECO:0000256" key="5">
    <source>
        <dbReference type="ARBA" id="ARBA00022989"/>
    </source>
</evidence>
<dbReference type="InterPro" id="IPR031976">
    <property type="entry name" value="NRho"/>
</dbReference>
<evidence type="ECO:0000256" key="7">
    <source>
        <dbReference type="SAM" id="Phobius"/>
    </source>
</evidence>
<dbReference type="EMBL" id="NDXW01000001">
    <property type="protein sequence ID" value="RDH44858.1"/>
    <property type="molecule type" value="Genomic_DNA"/>
</dbReference>
<sequence length="295" mass="33409">MMRLLEVPAEQDLRSFSLYLFHQGVKHKITEESGQQVLWLVTEDQQQQVSHWFQQVQCGELDLSRYQAVIDNPPPQPTQSAQLSISQISLFPITAFFLVINLFVAAMTGLGSNYQVVSWLTFVDFTLIGNYVLAASMGDVFTNHQYWRLLSPIFLHFGWLHIIFNMLWLYVLGRRIENKDSSGLMFGLVLFVGFLSNLGQYLMSMDHPIFGGFSGVVYGLLGYCWVREKLANVSFSIPQSIYMFMLVWLVIGYSDILAVIGFGNVANTAHTVGLLAGCLFAAFRGRYNPDNALRC</sequence>
<dbReference type="InterPro" id="IPR035952">
    <property type="entry name" value="Rhomboid-like_sf"/>
</dbReference>
<keyword evidence="4 7" id="KW-0812">Transmembrane</keyword>
<dbReference type="Proteomes" id="UP000257039">
    <property type="component" value="Unassembled WGS sequence"/>
</dbReference>
<feature type="transmembrane region" description="Helical" evidence="7">
    <location>
        <begin position="83"/>
        <end position="104"/>
    </location>
</feature>
<evidence type="ECO:0000256" key="6">
    <source>
        <dbReference type="ARBA" id="ARBA00023136"/>
    </source>
</evidence>
<evidence type="ECO:0000256" key="4">
    <source>
        <dbReference type="ARBA" id="ARBA00022692"/>
    </source>
</evidence>
<keyword evidence="6 7" id="KW-0472">Membrane</keyword>
<evidence type="ECO:0000256" key="1">
    <source>
        <dbReference type="ARBA" id="ARBA00004141"/>
    </source>
</evidence>
<feature type="transmembrane region" description="Helical" evidence="7">
    <location>
        <begin position="184"/>
        <end position="203"/>
    </location>
</feature>
<evidence type="ECO:0000313" key="10">
    <source>
        <dbReference type="EMBL" id="RDH44858.1"/>
    </source>
</evidence>
<feature type="domain" description="Peptidase S54 rhomboid" evidence="8">
    <location>
        <begin position="144"/>
        <end position="284"/>
    </location>
</feature>
<proteinExistence type="predicted"/>
<keyword evidence="10" id="KW-0645">Protease</keyword>
<evidence type="ECO:0000256" key="2">
    <source>
        <dbReference type="ARBA" id="ARBA00022475"/>
    </source>
</evidence>
<dbReference type="InterPro" id="IPR022764">
    <property type="entry name" value="Peptidase_S54_rhomboid_dom"/>
</dbReference>
<keyword evidence="5 7" id="KW-1133">Transmembrane helix</keyword>
<keyword evidence="11" id="KW-1185">Reference proteome</keyword>
<comment type="subcellular location">
    <subcellularLocation>
        <location evidence="1">Membrane</location>
        <topology evidence="1">Multi-pass membrane protein</topology>
    </subcellularLocation>
</comment>
<dbReference type="GO" id="GO:0016020">
    <property type="term" value="C:membrane"/>
    <property type="evidence" value="ECO:0007669"/>
    <property type="project" value="UniProtKB-SubCell"/>
</dbReference>
<dbReference type="GO" id="GO:0006508">
    <property type="term" value="P:proteolysis"/>
    <property type="evidence" value="ECO:0007669"/>
    <property type="project" value="UniProtKB-KW"/>
</dbReference>
<evidence type="ECO:0000259" key="8">
    <source>
        <dbReference type="Pfam" id="PF01694"/>
    </source>
</evidence>
<gene>
    <name evidence="10" type="ORF">B9G39_16240</name>
</gene>
<feature type="transmembrane region" description="Helical" evidence="7">
    <location>
        <begin position="153"/>
        <end position="172"/>
    </location>
</feature>
<feature type="transmembrane region" description="Helical" evidence="7">
    <location>
        <begin position="257"/>
        <end position="283"/>
    </location>
</feature>
<evidence type="ECO:0000313" key="11">
    <source>
        <dbReference type="Proteomes" id="UP000257039"/>
    </source>
</evidence>
<accession>A0A4P9VN43</accession>
<feature type="transmembrane region" description="Helical" evidence="7">
    <location>
        <begin position="116"/>
        <end position="133"/>
    </location>
</feature>